<sequence>MEEFRREKYKVKYFIILIYLLAFLFFGFKMLFYSEHVGRFPDEITHISYISYLEKSHEIIPNFKNMTILQEVKSIDSTTSAYTFGSNLNYLGHPPLYYQIMRLSGSIKIDNNSVIVNLVKLRHFNMIFSSLAIILILYIGYTRINKNPLLHCLYAVIVISVPMLAYDSAGINNDNLALLGLSVFVLGLLRFSEKNRNFSTYLIISLGVFLSFMSKLTTGLVVFISLLLYIVLLIIKEKNLWFLISKKAFFTLPIYILTAMYYIIVYFQTGTIMPTYKALDPQGYYASDFYVAVENRMHMDFVEYISYFSKNFLRSWTGIASHVSLIKEDSLLSINNIGLLALLIVPVILIFKVKKSTKKHSDVLALIAVYLGIVISIVIQCLRAYNEFTNVSGYLGGFQSRYYLCGISVIALAIVKIVSDFLKDEEKRSEINLNLESNLVIQHYSTKKVSNTRRFIIYSISLFFIFLLLYEDFIYFLINFKDYL</sequence>
<feature type="transmembrane region" description="Helical" evidence="1">
    <location>
        <begin position="198"/>
        <end position="214"/>
    </location>
</feature>
<dbReference type="EMBL" id="JPGY02000001">
    <property type="protein sequence ID" value="KRU13565.1"/>
    <property type="molecule type" value="Genomic_DNA"/>
</dbReference>
<organism evidence="2 5">
    <name type="scientific">Clostridium pasteurianum DSM 525 = ATCC 6013</name>
    <dbReference type="NCBI Taxonomy" id="1262449"/>
    <lineage>
        <taxon>Bacteria</taxon>
        <taxon>Bacillati</taxon>
        <taxon>Bacillota</taxon>
        <taxon>Clostridia</taxon>
        <taxon>Eubacteriales</taxon>
        <taxon>Clostridiaceae</taxon>
        <taxon>Clostridium</taxon>
    </lineage>
</organism>
<dbReference type="PATRIC" id="fig|1262449.3.peg.226"/>
<evidence type="ECO:0000256" key="1">
    <source>
        <dbReference type="SAM" id="Phobius"/>
    </source>
</evidence>
<feature type="transmembrane region" description="Helical" evidence="1">
    <location>
        <begin position="123"/>
        <end position="141"/>
    </location>
</feature>
<dbReference type="EMBL" id="CP009268">
    <property type="protein sequence ID" value="AJA50423.1"/>
    <property type="molecule type" value="Genomic_DNA"/>
</dbReference>
<reference evidence="2 5" key="1">
    <citation type="journal article" date="2015" name="Genome Announc.">
        <title>Complete Genome Sequence of the Nitrogen-Fixing and Solvent-Producing Clostridium pasteurianum DSM 525.</title>
        <authorList>
            <person name="Poehlein A."/>
            <person name="Grosse-Honebrink A."/>
            <person name="Zhang Y."/>
            <person name="Minton N.P."/>
            <person name="Daniel R."/>
        </authorList>
    </citation>
    <scope>NUCLEOTIDE SEQUENCE [LARGE SCALE GENOMIC DNA]</scope>
    <source>
        <strain evidence="2">DSM 525</strain>
        <strain evidence="5">DSM 525 / ATCC 6013</strain>
    </source>
</reference>
<dbReference type="KEGG" id="cpae:CPAST_c03350"/>
<feature type="transmembrane region" description="Helical" evidence="1">
    <location>
        <begin position="148"/>
        <end position="169"/>
    </location>
</feature>
<evidence type="ECO:0000313" key="4">
    <source>
        <dbReference type="Proteomes" id="UP000028042"/>
    </source>
</evidence>
<reference evidence="3 4" key="3">
    <citation type="journal article" name="Genome Announc.">
        <title>Improved Draft Genome Sequence of Clostridium pasteurianum Strain ATCC 6013 (DSM 525) Using a Hybrid Next-Generation Sequencing Approach.</title>
        <authorList>
            <person name="Pyne M.E."/>
            <person name="Utturkar S."/>
            <person name="Brown S.D."/>
            <person name="Moo-Young M."/>
            <person name="Chung D.A."/>
            <person name="Chou C.P."/>
        </authorList>
    </citation>
    <scope>NUCLEOTIDE SEQUENCE [LARGE SCALE GENOMIC DNA]</scope>
    <source>
        <strain evidence="3 4">ATCC 6013</strain>
    </source>
</reference>
<dbReference type="GeneID" id="93072579"/>
<feature type="transmembrane region" description="Helical" evidence="1">
    <location>
        <begin position="331"/>
        <end position="351"/>
    </location>
</feature>
<dbReference type="eggNOG" id="ENOG502ZK13">
    <property type="taxonomic scope" value="Bacteria"/>
</dbReference>
<dbReference type="AlphaFoldDB" id="A0A0H3J669"/>
<feature type="transmembrane region" description="Helical" evidence="1">
    <location>
        <begin position="175"/>
        <end position="191"/>
    </location>
</feature>
<keyword evidence="1" id="KW-1133">Transmembrane helix</keyword>
<keyword evidence="5" id="KW-1185">Reference proteome</keyword>
<gene>
    <name evidence="2" type="ORF">CLPA_c03350</name>
    <name evidence="3" type="ORF">CP6013_02813</name>
</gene>
<dbReference type="Proteomes" id="UP000030905">
    <property type="component" value="Chromosome"/>
</dbReference>
<name>A0A0H3J669_CLOPA</name>
<accession>A0A0H3J669</accession>
<feature type="transmembrane region" description="Helical" evidence="1">
    <location>
        <begin position="220"/>
        <end position="236"/>
    </location>
</feature>
<feature type="transmembrane region" description="Helical" evidence="1">
    <location>
        <begin position="400"/>
        <end position="418"/>
    </location>
</feature>
<feature type="transmembrane region" description="Helical" evidence="1">
    <location>
        <begin position="248"/>
        <end position="267"/>
    </location>
</feature>
<dbReference type="RefSeq" id="WP_003440882.1">
    <property type="nucleotide sequence ID" value="NZ_ANZB01000001.1"/>
</dbReference>
<proteinExistence type="predicted"/>
<dbReference type="KEGG" id="cpat:CLPA_c03350"/>
<dbReference type="Proteomes" id="UP000028042">
    <property type="component" value="Unassembled WGS sequence"/>
</dbReference>
<feature type="transmembrane region" description="Helical" evidence="1">
    <location>
        <begin position="363"/>
        <end position="385"/>
    </location>
</feature>
<protein>
    <submittedName>
        <fullName evidence="2">Uncharacterized protein</fullName>
    </submittedName>
</protein>
<evidence type="ECO:0000313" key="5">
    <source>
        <dbReference type="Proteomes" id="UP000030905"/>
    </source>
</evidence>
<feature type="transmembrane region" description="Helical" evidence="1">
    <location>
        <begin position="455"/>
        <end position="478"/>
    </location>
</feature>
<evidence type="ECO:0000313" key="3">
    <source>
        <dbReference type="EMBL" id="KRU13565.1"/>
    </source>
</evidence>
<keyword evidence="1" id="KW-0472">Membrane</keyword>
<evidence type="ECO:0000313" key="2">
    <source>
        <dbReference type="EMBL" id="AJA50423.1"/>
    </source>
</evidence>
<keyword evidence="1" id="KW-0812">Transmembrane</keyword>
<reference evidence="3" key="2">
    <citation type="submission" date="2015-10" db="EMBL/GenBank/DDBJ databases">
        <title>Improved Draft Genome Sequence of Clostridium pasteurianum Strain ATCC 6013 (DSM 525) Using a Hybrid Next-Generation Sequencing Approach.</title>
        <authorList>
            <person name="Pyne M.E."/>
            <person name="Utturkar S.M."/>
            <person name="Brown S.D."/>
            <person name="Moo-Young M."/>
            <person name="Chung D.A."/>
            <person name="Chou P.C."/>
        </authorList>
    </citation>
    <scope>NUCLEOTIDE SEQUENCE</scope>
    <source>
        <strain evidence="3">ATCC 6013</strain>
    </source>
</reference>
<feature type="transmembrane region" description="Helical" evidence="1">
    <location>
        <begin position="12"/>
        <end position="32"/>
    </location>
</feature>